<dbReference type="InterPro" id="IPR003488">
    <property type="entry name" value="DprA"/>
</dbReference>
<dbReference type="PANTHER" id="PTHR43022">
    <property type="entry name" value="PROTEIN SMF"/>
    <property type="match status" value="1"/>
</dbReference>
<dbReference type="Gene3D" id="1.10.10.10">
    <property type="entry name" value="Winged helix-like DNA-binding domain superfamily/Winged helix DNA-binding domain"/>
    <property type="match status" value="1"/>
</dbReference>
<sequence length="415" mass="44697">MREELFSSNFTPLTPPETDEDRLSWLRLYRSRKVGPATFFRLMHEHGSATAAIDALPEIARAAQIKDYSPASEVDIETEYNRGQKRGATLICFGEPDYPESLAKIDDAPPILWAIGDKGILSRPMISMVGARNASGLGDRMARQLAAELGEAGYIVVSGLARGIDASAHWGALPTGTLAVLGGGVDVLYPAENRELFDRIGISGLRLSEQPIGLKPHARHFPPRNRLISGLAQGLVVVEAAARSGSLITARNALDQGREVMAVPAHPFDGRGTGCNMLLRDGARLIRNAADVIEALGAQDDPPGPAYCPLPRTDWRSQARVALDRIKSGGHPQGPRTTSTKQKAQRRASADDLQSTILARLGPTPLAEDQLIRDLKQPAQIVSPVLLDLELDGMIIRHAGGMISLGETAYSSDQH</sequence>
<evidence type="ECO:0000256" key="1">
    <source>
        <dbReference type="ARBA" id="ARBA00006525"/>
    </source>
</evidence>
<proteinExistence type="inferred from homology"/>
<dbReference type="Gene3D" id="3.40.50.450">
    <property type="match status" value="1"/>
</dbReference>
<evidence type="ECO:0000259" key="3">
    <source>
        <dbReference type="Pfam" id="PF02481"/>
    </source>
</evidence>
<dbReference type="SUPFAM" id="SSF102405">
    <property type="entry name" value="MCP/YpsA-like"/>
    <property type="match status" value="1"/>
</dbReference>
<gene>
    <name evidence="5" type="primary">dprA</name>
    <name evidence="5" type="ORF">FPZ52_07730</name>
</gene>
<evidence type="ECO:0000259" key="4">
    <source>
        <dbReference type="Pfam" id="PF17782"/>
    </source>
</evidence>
<feature type="region of interest" description="Disordered" evidence="2">
    <location>
        <begin position="326"/>
        <end position="352"/>
    </location>
</feature>
<dbReference type="NCBIfam" id="TIGR00732">
    <property type="entry name" value="dprA"/>
    <property type="match status" value="1"/>
</dbReference>
<dbReference type="InterPro" id="IPR041614">
    <property type="entry name" value="DprA_WH"/>
</dbReference>
<name>A0A5B8I8W4_9RHOB</name>
<dbReference type="InterPro" id="IPR036388">
    <property type="entry name" value="WH-like_DNA-bd_sf"/>
</dbReference>
<accession>A0A5B8I8W4</accession>
<dbReference type="EMBL" id="CP042261">
    <property type="protein sequence ID" value="QDY70279.1"/>
    <property type="molecule type" value="Genomic_DNA"/>
</dbReference>
<dbReference type="AlphaFoldDB" id="A0A5B8I8W4"/>
<dbReference type="KEGG" id="lit:FPZ52_07730"/>
<feature type="domain" description="DprA winged helix" evidence="4">
    <location>
        <begin position="343"/>
        <end position="401"/>
    </location>
</feature>
<comment type="similarity">
    <text evidence="1">Belongs to the DprA/Smf family.</text>
</comment>
<dbReference type="GO" id="GO:0009294">
    <property type="term" value="P:DNA-mediated transformation"/>
    <property type="evidence" value="ECO:0007669"/>
    <property type="project" value="InterPro"/>
</dbReference>
<feature type="domain" description="Smf/DprA SLOG" evidence="3">
    <location>
        <begin position="90"/>
        <end position="296"/>
    </location>
</feature>
<dbReference type="Proteomes" id="UP000318483">
    <property type="component" value="Chromosome"/>
</dbReference>
<evidence type="ECO:0000256" key="2">
    <source>
        <dbReference type="SAM" id="MobiDB-lite"/>
    </source>
</evidence>
<dbReference type="Pfam" id="PF17782">
    <property type="entry name" value="WHD_DprA"/>
    <property type="match status" value="1"/>
</dbReference>
<dbReference type="Pfam" id="PF21102">
    <property type="entry name" value="DprA_N"/>
    <property type="match status" value="1"/>
</dbReference>
<dbReference type="InterPro" id="IPR057666">
    <property type="entry name" value="DrpA_SLOG"/>
</dbReference>
<dbReference type="RefSeq" id="WP_146365698.1">
    <property type="nucleotide sequence ID" value="NZ_CP042261.1"/>
</dbReference>
<evidence type="ECO:0000313" key="5">
    <source>
        <dbReference type="EMBL" id="QDY70279.1"/>
    </source>
</evidence>
<organism evidence="5 6">
    <name type="scientific">Qingshengfaniella alkalisoli</name>
    <dbReference type="NCBI Taxonomy" id="2599296"/>
    <lineage>
        <taxon>Bacteria</taxon>
        <taxon>Pseudomonadati</taxon>
        <taxon>Pseudomonadota</taxon>
        <taxon>Alphaproteobacteria</taxon>
        <taxon>Rhodobacterales</taxon>
        <taxon>Paracoccaceae</taxon>
        <taxon>Qingshengfaniella</taxon>
    </lineage>
</organism>
<protein>
    <submittedName>
        <fullName evidence="5">DNA-protecting protein DprA</fullName>
    </submittedName>
</protein>
<dbReference type="PANTHER" id="PTHR43022:SF1">
    <property type="entry name" value="PROTEIN SMF"/>
    <property type="match status" value="1"/>
</dbReference>
<dbReference type="OrthoDB" id="9785707at2"/>
<evidence type="ECO:0000313" key="6">
    <source>
        <dbReference type="Proteomes" id="UP000318483"/>
    </source>
</evidence>
<keyword evidence="6" id="KW-1185">Reference proteome</keyword>
<dbReference type="Pfam" id="PF02481">
    <property type="entry name" value="DNA_processg_A"/>
    <property type="match status" value="1"/>
</dbReference>
<reference evidence="5 6" key="1">
    <citation type="submission" date="2019-07" db="EMBL/GenBank/DDBJ databases">
        <title>Litoreibacter alkalisoli sp. nov., isolated from saline-alkaline soil.</title>
        <authorList>
            <person name="Wang S."/>
            <person name="Xu L."/>
            <person name="Xing Y.-T."/>
            <person name="Sun J.-Q."/>
        </authorList>
    </citation>
    <scope>NUCLEOTIDE SEQUENCE [LARGE SCALE GENOMIC DNA]</scope>
    <source>
        <strain evidence="5 6">LN3S51</strain>
    </source>
</reference>